<protein>
    <submittedName>
        <fullName evidence="1">Uncharacterized protein</fullName>
    </submittedName>
</protein>
<dbReference type="RefSeq" id="WP_238987606.1">
    <property type="nucleotide sequence ID" value="NZ_JBHSKV010000007.1"/>
</dbReference>
<evidence type="ECO:0000313" key="2">
    <source>
        <dbReference type="Proteomes" id="UP001596145"/>
    </source>
</evidence>
<comment type="caution">
    <text evidence="1">The sequence shown here is derived from an EMBL/GenBank/DDBJ whole genome shotgun (WGS) entry which is preliminary data.</text>
</comment>
<proteinExistence type="predicted"/>
<dbReference type="Pfam" id="PF24366">
    <property type="entry name" value="DUF7522"/>
    <property type="match status" value="1"/>
</dbReference>
<dbReference type="EMBL" id="JBHSKV010000007">
    <property type="protein sequence ID" value="MFC5134093.1"/>
    <property type="molecule type" value="Genomic_DNA"/>
</dbReference>
<dbReference type="AlphaFoldDB" id="A0ABD5QPF3"/>
<gene>
    <name evidence="1" type="ORF">ACFPJA_05070</name>
</gene>
<keyword evidence="2" id="KW-1185">Reference proteome</keyword>
<organism evidence="1 2">
    <name type="scientific">Halorubrum glutamatedens</name>
    <dbReference type="NCBI Taxonomy" id="2707018"/>
    <lineage>
        <taxon>Archaea</taxon>
        <taxon>Methanobacteriati</taxon>
        <taxon>Methanobacteriota</taxon>
        <taxon>Stenosarchaea group</taxon>
        <taxon>Halobacteria</taxon>
        <taxon>Halobacteriales</taxon>
        <taxon>Haloferacaceae</taxon>
        <taxon>Halorubrum</taxon>
    </lineage>
</organism>
<sequence length="130" mass="15158">MRSIEWFIEEPSDTTMRSVVELVRGEFGDCLRLVVAYDGETLRILHTDDEVLASYSDEEFERGVRNLVLEHSIETLELSDQECWSEIMHFRDISVLKVRYGDGEQILISFDNDHNVRLPAFSEDVVSLFR</sequence>
<dbReference type="Proteomes" id="UP001596145">
    <property type="component" value="Unassembled WGS sequence"/>
</dbReference>
<accession>A0ABD5QPF3</accession>
<name>A0ABD5QPF3_9EURY</name>
<dbReference type="InterPro" id="IPR055944">
    <property type="entry name" value="DUF7522"/>
</dbReference>
<reference evidence="1 2" key="1">
    <citation type="journal article" date="2019" name="Int. J. Syst. Evol. Microbiol.">
        <title>The Global Catalogue of Microorganisms (GCM) 10K type strain sequencing project: providing services to taxonomists for standard genome sequencing and annotation.</title>
        <authorList>
            <consortium name="The Broad Institute Genomics Platform"/>
            <consortium name="The Broad Institute Genome Sequencing Center for Infectious Disease"/>
            <person name="Wu L."/>
            <person name="Ma J."/>
        </authorList>
    </citation>
    <scope>NUCLEOTIDE SEQUENCE [LARGE SCALE GENOMIC DNA]</scope>
    <source>
        <strain evidence="1 2">CGMCC 1.16026</strain>
    </source>
</reference>
<evidence type="ECO:0000313" key="1">
    <source>
        <dbReference type="EMBL" id="MFC5134093.1"/>
    </source>
</evidence>